<dbReference type="Proteomes" id="UP000195402">
    <property type="component" value="Unassembled WGS sequence"/>
</dbReference>
<protein>
    <submittedName>
        <fullName evidence="1">Uncharacterized protein</fullName>
    </submittedName>
</protein>
<accession>A0A200Q2V3</accession>
<reference evidence="1 2" key="1">
    <citation type="journal article" date="2017" name="Mol. Plant">
        <title>The Genome of Medicinal Plant Macleaya cordata Provides New Insights into Benzylisoquinoline Alkaloids Metabolism.</title>
        <authorList>
            <person name="Liu X."/>
            <person name="Liu Y."/>
            <person name="Huang P."/>
            <person name="Ma Y."/>
            <person name="Qing Z."/>
            <person name="Tang Q."/>
            <person name="Cao H."/>
            <person name="Cheng P."/>
            <person name="Zheng Y."/>
            <person name="Yuan Z."/>
            <person name="Zhou Y."/>
            <person name="Liu J."/>
            <person name="Tang Z."/>
            <person name="Zhuo Y."/>
            <person name="Zhang Y."/>
            <person name="Yu L."/>
            <person name="Huang J."/>
            <person name="Yang P."/>
            <person name="Peng Q."/>
            <person name="Zhang J."/>
            <person name="Jiang W."/>
            <person name="Zhang Z."/>
            <person name="Lin K."/>
            <person name="Ro D.K."/>
            <person name="Chen X."/>
            <person name="Xiong X."/>
            <person name="Shang Y."/>
            <person name="Huang S."/>
            <person name="Zeng J."/>
        </authorList>
    </citation>
    <scope>NUCLEOTIDE SEQUENCE [LARGE SCALE GENOMIC DNA]</scope>
    <source>
        <strain evidence="2">cv. BLH2017</strain>
        <tissue evidence="1">Root</tissue>
    </source>
</reference>
<name>A0A200Q2V3_MACCD</name>
<dbReference type="EMBL" id="MVGT01003285">
    <property type="protein sequence ID" value="OVA04773.1"/>
    <property type="molecule type" value="Genomic_DNA"/>
</dbReference>
<sequence length="56" mass="6509">MQRRFNGAIEILEYVVGTRDWKHWIVDLGVDDENRRSAELLKEAGPGMEQKSLITH</sequence>
<gene>
    <name evidence="1" type="ORF">BVC80_1139g18</name>
</gene>
<evidence type="ECO:0000313" key="1">
    <source>
        <dbReference type="EMBL" id="OVA04773.1"/>
    </source>
</evidence>
<dbReference type="OrthoDB" id="1747374at2759"/>
<proteinExistence type="predicted"/>
<evidence type="ECO:0000313" key="2">
    <source>
        <dbReference type="Proteomes" id="UP000195402"/>
    </source>
</evidence>
<dbReference type="InParanoid" id="A0A200Q2V3"/>
<comment type="caution">
    <text evidence="1">The sequence shown here is derived from an EMBL/GenBank/DDBJ whole genome shotgun (WGS) entry which is preliminary data.</text>
</comment>
<organism evidence="1 2">
    <name type="scientific">Macleaya cordata</name>
    <name type="common">Five-seeded plume-poppy</name>
    <name type="synonym">Bocconia cordata</name>
    <dbReference type="NCBI Taxonomy" id="56857"/>
    <lineage>
        <taxon>Eukaryota</taxon>
        <taxon>Viridiplantae</taxon>
        <taxon>Streptophyta</taxon>
        <taxon>Embryophyta</taxon>
        <taxon>Tracheophyta</taxon>
        <taxon>Spermatophyta</taxon>
        <taxon>Magnoliopsida</taxon>
        <taxon>Ranunculales</taxon>
        <taxon>Papaveraceae</taxon>
        <taxon>Papaveroideae</taxon>
        <taxon>Macleaya</taxon>
    </lineage>
</organism>
<keyword evidence="2" id="KW-1185">Reference proteome</keyword>
<dbReference type="AlphaFoldDB" id="A0A200Q2V3"/>